<proteinExistence type="inferred from homology"/>
<dbReference type="RefSeq" id="WP_278016906.1">
    <property type="nucleotide sequence ID" value="NZ_CP121106.1"/>
</dbReference>
<dbReference type="PANTHER" id="PTHR11879:SF22">
    <property type="entry name" value="ASPARTATE AMINOTRANSFERASE, MITOCHONDRIAL"/>
    <property type="match status" value="1"/>
</dbReference>
<evidence type="ECO:0000259" key="7">
    <source>
        <dbReference type="Pfam" id="PF00155"/>
    </source>
</evidence>
<name>A0ABY8FY57_9SPHN</name>
<comment type="subunit">
    <text evidence="3">Homodimer.</text>
</comment>
<dbReference type="PRINTS" id="PR00799">
    <property type="entry name" value="TRANSAMINASE"/>
</dbReference>
<keyword evidence="6" id="KW-0663">Pyridoxal phosphate</keyword>
<accession>A0ABY8FY57</accession>
<dbReference type="Gene3D" id="3.40.640.10">
    <property type="entry name" value="Type I PLP-dependent aspartate aminotransferase-like (Major domain)"/>
    <property type="match status" value="1"/>
</dbReference>
<dbReference type="InterPro" id="IPR004839">
    <property type="entry name" value="Aminotransferase_I/II_large"/>
</dbReference>
<evidence type="ECO:0000256" key="1">
    <source>
        <dbReference type="ARBA" id="ARBA00001933"/>
    </source>
</evidence>
<evidence type="ECO:0000256" key="6">
    <source>
        <dbReference type="ARBA" id="ARBA00022898"/>
    </source>
</evidence>
<evidence type="ECO:0000313" key="9">
    <source>
        <dbReference type="Proteomes" id="UP001215827"/>
    </source>
</evidence>
<sequence length="392" mass="41843">MLDQLAPQAPDALLALIKMFADDERPDKIDLGVGVYRTNEGATPVFRAIKKSEQRLVDEQDSKSYLGPEGDMGFVEALMPYIFGEDASMGGRIEGMQTPGGTGAVRLAVSLAQKAGVKRIHMGVPSWPNHAQILADVGVETVTFVHAGDDGQADLGAVLGAIRGARPDDAVLLHGCCHNPTGVDYTSDQWAEIARAFAETGVLPIIDVAYHGLGQGLDEDVAGLRMVLAAVPEALVAYSCDKNFGLYRDRVGAFFMMAKHQDELPAIVSNAYALARANWSMPPDHGGAAVRQILEDADLTCLWIEELADMRARMRRVRERLAAADNEAPGLGLATLGDQNGLFAMLPLSKEQIAKLRDDHAIYMAGSGRINVAGLHAGNTDKFVAALADVAG</sequence>
<evidence type="ECO:0000256" key="2">
    <source>
        <dbReference type="ARBA" id="ARBA00007441"/>
    </source>
</evidence>
<dbReference type="SUPFAM" id="SSF53383">
    <property type="entry name" value="PLP-dependent transferases"/>
    <property type="match status" value="1"/>
</dbReference>
<protein>
    <submittedName>
        <fullName evidence="8">Aromatic amino acid transaminase</fullName>
    </submittedName>
</protein>
<dbReference type="InterPro" id="IPR015422">
    <property type="entry name" value="PyrdxlP-dep_Trfase_small"/>
</dbReference>
<comment type="cofactor">
    <cofactor evidence="1">
        <name>pyridoxal 5'-phosphate</name>
        <dbReference type="ChEBI" id="CHEBI:597326"/>
    </cofactor>
</comment>
<evidence type="ECO:0000256" key="5">
    <source>
        <dbReference type="ARBA" id="ARBA00022679"/>
    </source>
</evidence>
<dbReference type="NCBIfam" id="NF006719">
    <property type="entry name" value="PRK09257.1"/>
    <property type="match status" value="1"/>
</dbReference>
<dbReference type="PANTHER" id="PTHR11879">
    <property type="entry name" value="ASPARTATE AMINOTRANSFERASE"/>
    <property type="match status" value="1"/>
</dbReference>
<feature type="domain" description="Aminotransferase class I/classII large" evidence="7">
    <location>
        <begin position="27"/>
        <end position="387"/>
    </location>
</feature>
<evidence type="ECO:0000313" key="8">
    <source>
        <dbReference type="EMBL" id="WFL78216.1"/>
    </source>
</evidence>
<dbReference type="Proteomes" id="UP001215827">
    <property type="component" value="Chromosome"/>
</dbReference>
<dbReference type="CDD" id="cd00609">
    <property type="entry name" value="AAT_like"/>
    <property type="match status" value="1"/>
</dbReference>
<reference evidence="8 9" key="1">
    <citation type="submission" date="2023-03" db="EMBL/GenBank/DDBJ databases">
        <title>Altererythrobacter sp. CAU 1644 isolated from sand.</title>
        <authorList>
            <person name="Kim W."/>
        </authorList>
    </citation>
    <scope>NUCLEOTIDE SEQUENCE [LARGE SCALE GENOMIC DNA]</scope>
    <source>
        <strain evidence="8 9">CAU 1644</strain>
    </source>
</reference>
<dbReference type="InterPro" id="IPR000796">
    <property type="entry name" value="Asp_trans"/>
</dbReference>
<evidence type="ECO:0000256" key="3">
    <source>
        <dbReference type="ARBA" id="ARBA00011738"/>
    </source>
</evidence>
<keyword evidence="9" id="KW-1185">Reference proteome</keyword>
<dbReference type="Pfam" id="PF00155">
    <property type="entry name" value="Aminotran_1_2"/>
    <property type="match status" value="1"/>
</dbReference>
<evidence type="ECO:0000256" key="4">
    <source>
        <dbReference type="ARBA" id="ARBA00022576"/>
    </source>
</evidence>
<dbReference type="EMBL" id="CP121106">
    <property type="protein sequence ID" value="WFL78216.1"/>
    <property type="molecule type" value="Genomic_DNA"/>
</dbReference>
<organism evidence="8 9">
    <name type="scientific">Altererythrobacter arenosus</name>
    <dbReference type="NCBI Taxonomy" id="3032592"/>
    <lineage>
        <taxon>Bacteria</taxon>
        <taxon>Pseudomonadati</taxon>
        <taxon>Pseudomonadota</taxon>
        <taxon>Alphaproteobacteria</taxon>
        <taxon>Sphingomonadales</taxon>
        <taxon>Erythrobacteraceae</taxon>
        <taxon>Altererythrobacter</taxon>
    </lineage>
</organism>
<keyword evidence="4" id="KW-0032">Aminotransferase</keyword>
<dbReference type="InterPro" id="IPR015424">
    <property type="entry name" value="PyrdxlP-dep_Trfase"/>
</dbReference>
<comment type="similarity">
    <text evidence="2">Belongs to the class-I pyridoxal-phosphate-dependent aminotransferase family.</text>
</comment>
<keyword evidence="5" id="KW-0808">Transferase</keyword>
<dbReference type="Gene3D" id="3.90.1150.10">
    <property type="entry name" value="Aspartate Aminotransferase, domain 1"/>
    <property type="match status" value="1"/>
</dbReference>
<gene>
    <name evidence="8" type="ORF">P7228_03900</name>
</gene>
<dbReference type="InterPro" id="IPR015421">
    <property type="entry name" value="PyrdxlP-dep_Trfase_major"/>
</dbReference>